<gene>
    <name evidence="2" type="ordered locus">Bphyt_2418</name>
</gene>
<organism evidence="2 3">
    <name type="scientific">Paraburkholderia phytofirmans (strain DSM 17436 / LMG 22146 / PsJN)</name>
    <name type="common">Burkholderia phytofirmans</name>
    <dbReference type="NCBI Taxonomy" id="398527"/>
    <lineage>
        <taxon>Bacteria</taxon>
        <taxon>Pseudomonadati</taxon>
        <taxon>Pseudomonadota</taxon>
        <taxon>Betaproteobacteria</taxon>
        <taxon>Burkholderiales</taxon>
        <taxon>Burkholderiaceae</taxon>
        <taxon>Paraburkholderia</taxon>
    </lineage>
</organism>
<dbReference type="Proteomes" id="UP000001739">
    <property type="component" value="Chromosome 1"/>
</dbReference>
<dbReference type="AlphaFoldDB" id="B2T5F7"/>
<dbReference type="STRING" id="398527.Bphyt_2418"/>
<evidence type="ECO:0000313" key="3">
    <source>
        <dbReference type="Proteomes" id="UP000001739"/>
    </source>
</evidence>
<keyword evidence="1" id="KW-1133">Transmembrane helix</keyword>
<evidence type="ECO:0000256" key="1">
    <source>
        <dbReference type="SAM" id="Phobius"/>
    </source>
</evidence>
<accession>B2T5F7</accession>
<dbReference type="EMBL" id="CP001052">
    <property type="protein sequence ID" value="ACD16814.1"/>
    <property type="molecule type" value="Genomic_DNA"/>
</dbReference>
<proteinExistence type="predicted"/>
<keyword evidence="1" id="KW-0812">Transmembrane</keyword>
<name>B2T5F7_PARPJ</name>
<feature type="transmembrane region" description="Helical" evidence="1">
    <location>
        <begin position="7"/>
        <end position="32"/>
    </location>
</feature>
<reference evidence="2 3" key="1">
    <citation type="journal article" date="2011" name="J. Bacteriol.">
        <title>Complete genome sequence of the plant growth-promoting endophyte Burkholderia phytofirmans strain PsJN.</title>
        <authorList>
            <person name="Weilharter A."/>
            <person name="Mitter B."/>
            <person name="Shin M.V."/>
            <person name="Chain P.S."/>
            <person name="Nowak J."/>
            <person name="Sessitsch A."/>
        </authorList>
    </citation>
    <scope>NUCLEOTIDE SEQUENCE [LARGE SCALE GENOMIC DNA]</scope>
    <source>
        <strain evidence="3">DSM 17436 / LMG 22146 / PsJN</strain>
    </source>
</reference>
<dbReference type="HOGENOM" id="CLU_3380972_0_0_4"/>
<sequence precursor="true">MFRLAPLLMLVGWITISTVIVGLAIALSFSGIL</sequence>
<keyword evidence="1" id="KW-0472">Membrane</keyword>
<protein>
    <submittedName>
        <fullName evidence="2">Uncharacterized protein</fullName>
    </submittedName>
</protein>
<evidence type="ECO:0000313" key="2">
    <source>
        <dbReference type="EMBL" id="ACD16814.1"/>
    </source>
</evidence>
<dbReference type="KEGG" id="bpy:Bphyt_2418"/>